<accession>A0ABD6DZ89</accession>
<organism evidence="2 3">
    <name type="scientific">Halobellus litoreus</name>
    <dbReference type="NCBI Taxonomy" id="755310"/>
    <lineage>
        <taxon>Archaea</taxon>
        <taxon>Methanobacteriati</taxon>
        <taxon>Methanobacteriota</taxon>
        <taxon>Stenosarchaea group</taxon>
        <taxon>Halobacteria</taxon>
        <taxon>Halobacteriales</taxon>
        <taxon>Haloferacaceae</taxon>
        <taxon>Halobellus</taxon>
    </lineage>
</organism>
<keyword evidence="3" id="KW-1185">Reference proteome</keyword>
<feature type="transmembrane region" description="Helical" evidence="1">
    <location>
        <begin position="16"/>
        <end position="36"/>
    </location>
</feature>
<proteinExistence type="predicted"/>
<dbReference type="Proteomes" id="UP001597092">
    <property type="component" value="Unassembled WGS sequence"/>
</dbReference>
<keyword evidence="1" id="KW-1133">Transmembrane helix</keyword>
<name>A0ABD6DZ89_9EURY</name>
<keyword evidence="1" id="KW-0812">Transmembrane</keyword>
<gene>
    <name evidence="2" type="ORF">ACFSAS_11585</name>
</gene>
<evidence type="ECO:0000256" key="1">
    <source>
        <dbReference type="SAM" id="Phobius"/>
    </source>
</evidence>
<sequence>MTEVVFSHRGLATTTVAHAVLTLVTGVVLLAERYGYPPRGRWRGVIRVAHTAFGVLLVAYLIATYLVVPI</sequence>
<evidence type="ECO:0000313" key="2">
    <source>
        <dbReference type="EMBL" id="MFD1686255.1"/>
    </source>
</evidence>
<dbReference type="AlphaFoldDB" id="A0ABD6DZ89"/>
<evidence type="ECO:0008006" key="4">
    <source>
        <dbReference type="Google" id="ProtNLM"/>
    </source>
</evidence>
<evidence type="ECO:0000313" key="3">
    <source>
        <dbReference type="Proteomes" id="UP001597092"/>
    </source>
</evidence>
<keyword evidence="1" id="KW-0472">Membrane</keyword>
<dbReference type="RefSeq" id="WP_256308881.1">
    <property type="nucleotide sequence ID" value="NZ_JANHAW010000003.1"/>
</dbReference>
<comment type="caution">
    <text evidence="2">The sequence shown here is derived from an EMBL/GenBank/DDBJ whole genome shotgun (WGS) entry which is preliminary data.</text>
</comment>
<reference evidence="2 3" key="1">
    <citation type="journal article" date="2019" name="Int. J. Syst. Evol. Microbiol.">
        <title>The Global Catalogue of Microorganisms (GCM) 10K type strain sequencing project: providing services to taxonomists for standard genome sequencing and annotation.</title>
        <authorList>
            <consortium name="The Broad Institute Genomics Platform"/>
            <consortium name="The Broad Institute Genome Sequencing Center for Infectious Disease"/>
            <person name="Wu L."/>
            <person name="Ma J."/>
        </authorList>
    </citation>
    <scope>NUCLEOTIDE SEQUENCE [LARGE SCALE GENOMIC DNA]</scope>
    <source>
        <strain evidence="2 3">CGMCC 1.10387</strain>
    </source>
</reference>
<feature type="transmembrane region" description="Helical" evidence="1">
    <location>
        <begin position="48"/>
        <end position="68"/>
    </location>
</feature>
<protein>
    <recommendedName>
        <fullName evidence="4">Cytochrome b561</fullName>
    </recommendedName>
</protein>
<dbReference type="EMBL" id="JBHUDP010000003">
    <property type="protein sequence ID" value="MFD1686255.1"/>
    <property type="molecule type" value="Genomic_DNA"/>
</dbReference>